<protein>
    <submittedName>
        <fullName evidence="2">Uncharacterized protein</fullName>
    </submittedName>
</protein>
<dbReference type="AlphaFoldDB" id="A0A2I0VXW2"/>
<gene>
    <name evidence="2" type="ORF">MA16_Dca021080</name>
</gene>
<organism evidence="2 3">
    <name type="scientific">Dendrobium catenatum</name>
    <dbReference type="NCBI Taxonomy" id="906689"/>
    <lineage>
        <taxon>Eukaryota</taxon>
        <taxon>Viridiplantae</taxon>
        <taxon>Streptophyta</taxon>
        <taxon>Embryophyta</taxon>
        <taxon>Tracheophyta</taxon>
        <taxon>Spermatophyta</taxon>
        <taxon>Magnoliopsida</taxon>
        <taxon>Liliopsida</taxon>
        <taxon>Asparagales</taxon>
        <taxon>Orchidaceae</taxon>
        <taxon>Epidendroideae</taxon>
        <taxon>Malaxideae</taxon>
        <taxon>Dendrobiinae</taxon>
        <taxon>Dendrobium</taxon>
    </lineage>
</organism>
<reference evidence="2 3" key="2">
    <citation type="journal article" date="2017" name="Nature">
        <title>The Apostasia genome and the evolution of orchids.</title>
        <authorList>
            <person name="Zhang G.Q."/>
            <person name="Liu K.W."/>
            <person name="Li Z."/>
            <person name="Lohaus R."/>
            <person name="Hsiao Y.Y."/>
            <person name="Niu S.C."/>
            <person name="Wang J.Y."/>
            <person name="Lin Y.C."/>
            <person name="Xu Q."/>
            <person name="Chen L.J."/>
            <person name="Yoshida K."/>
            <person name="Fujiwara S."/>
            <person name="Wang Z.W."/>
            <person name="Zhang Y.Q."/>
            <person name="Mitsuda N."/>
            <person name="Wang M."/>
            <person name="Liu G.H."/>
            <person name="Pecoraro L."/>
            <person name="Huang H.X."/>
            <person name="Xiao X.J."/>
            <person name="Lin M."/>
            <person name="Wu X.Y."/>
            <person name="Wu W.L."/>
            <person name="Chen Y.Y."/>
            <person name="Chang S.B."/>
            <person name="Sakamoto S."/>
            <person name="Ohme-Takagi M."/>
            <person name="Yagi M."/>
            <person name="Zeng S.J."/>
            <person name="Shen C.Y."/>
            <person name="Yeh C.M."/>
            <person name="Luo Y.B."/>
            <person name="Tsai W.C."/>
            <person name="Van de Peer Y."/>
            <person name="Liu Z.J."/>
        </authorList>
    </citation>
    <scope>NUCLEOTIDE SEQUENCE [LARGE SCALE GENOMIC DNA]</scope>
    <source>
        <tissue evidence="2">The whole plant</tissue>
    </source>
</reference>
<feature type="region of interest" description="Disordered" evidence="1">
    <location>
        <begin position="29"/>
        <end position="56"/>
    </location>
</feature>
<sequence>MGRDGGGAGDAGCTEVRRLAVAGPCGQVSPKVRSQEMPARAGARGLRRSGAGADRRHRVVTRADCGRHARGEVARRIRTRTTRQAT</sequence>
<reference evidence="2 3" key="1">
    <citation type="journal article" date="2016" name="Sci. Rep.">
        <title>The Dendrobium catenatum Lindl. genome sequence provides insights into polysaccharide synthase, floral development and adaptive evolution.</title>
        <authorList>
            <person name="Zhang G.Q."/>
            <person name="Xu Q."/>
            <person name="Bian C."/>
            <person name="Tsai W.C."/>
            <person name="Yeh C.M."/>
            <person name="Liu K.W."/>
            <person name="Yoshida K."/>
            <person name="Zhang L.S."/>
            <person name="Chang S.B."/>
            <person name="Chen F."/>
            <person name="Shi Y."/>
            <person name="Su Y.Y."/>
            <person name="Zhang Y.Q."/>
            <person name="Chen L.J."/>
            <person name="Yin Y."/>
            <person name="Lin M."/>
            <person name="Huang H."/>
            <person name="Deng H."/>
            <person name="Wang Z.W."/>
            <person name="Zhu S.L."/>
            <person name="Zhao X."/>
            <person name="Deng C."/>
            <person name="Niu S.C."/>
            <person name="Huang J."/>
            <person name="Wang M."/>
            <person name="Liu G.H."/>
            <person name="Yang H.J."/>
            <person name="Xiao X.J."/>
            <person name="Hsiao Y.Y."/>
            <person name="Wu W.L."/>
            <person name="Chen Y.Y."/>
            <person name="Mitsuda N."/>
            <person name="Ohme-Takagi M."/>
            <person name="Luo Y.B."/>
            <person name="Van de Peer Y."/>
            <person name="Liu Z.J."/>
        </authorList>
    </citation>
    <scope>NUCLEOTIDE SEQUENCE [LARGE SCALE GENOMIC DNA]</scope>
    <source>
        <tissue evidence="2">The whole plant</tissue>
    </source>
</reference>
<proteinExistence type="predicted"/>
<dbReference type="EMBL" id="KZ503109">
    <property type="protein sequence ID" value="PKU68252.1"/>
    <property type="molecule type" value="Genomic_DNA"/>
</dbReference>
<evidence type="ECO:0000313" key="3">
    <source>
        <dbReference type="Proteomes" id="UP000233837"/>
    </source>
</evidence>
<dbReference type="Proteomes" id="UP000233837">
    <property type="component" value="Unassembled WGS sequence"/>
</dbReference>
<accession>A0A2I0VXW2</accession>
<keyword evidence="3" id="KW-1185">Reference proteome</keyword>
<evidence type="ECO:0000313" key="2">
    <source>
        <dbReference type="EMBL" id="PKU68252.1"/>
    </source>
</evidence>
<name>A0A2I0VXW2_9ASPA</name>
<feature type="compositionally biased region" description="Low complexity" evidence="1">
    <location>
        <begin position="39"/>
        <end position="52"/>
    </location>
</feature>
<evidence type="ECO:0000256" key="1">
    <source>
        <dbReference type="SAM" id="MobiDB-lite"/>
    </source>
</evidence>